<reference evidence="1" key="2">
    <citation type="submission" date="2020-06" db="EMBL/GenBank/DDBJ databases">
        <title>Helianthus annuus Genome sequencing and assembly Release 2.</title>
        <authorList>
            <person name="Gouzy J."/>
            <person name="Langlade N."/>
            <person name="Munos S."/>
        </authorList>
    </citation>
    <scope>NUCLEOTIDE SEQUENCE</scope>
    <source>
        <tissue evidence="1">Leaves</tissue>
    </source>
</reference>
<dbReference type="Proteomes" id="UP000215914">
    <property type="component" value="Unassembled WGS sequence"/>
</dbReference>
<evidence type="ECO:0000313" key="2">
    <source>
        <dbReference type="Proteomes" id="UP000215914"/>
    </source>
</evidence>
<keyword evidence="2" id="KW-1185">Reference proteome</keyword>
<protein>
    <submittedName>
        <fullName evidence="1">Uncharacterized protein</fullName>
    </submittedName>
</protein>
<sequence>MYSSSMKFLQELAQMHTRTLLLVVQFWDELCKKKHPNEAVLEG</sequence>
<accession>A0A9K3N707</accession>
<name>A0A9K3N707_HELAN</name>
<dbReference type="EMBL" id="MNCJ02000324">
    <property type="protein sequence ID" value="KAF5789337.1"/>
    <property type="molecule type" value="Genomic_DNA"/>
</dbReference>
<dbReference type="AlphaFoldDB" id="A0A9K3N707"/>
<organism evidence="1 2">
    <name type="scientific">Helianthus annuus</name>
    <name type="common">Common sunflower</name>
    <dbReference type="NCBI Taxonomy" id="4232"/>
    <lineage>
        <taxon>Eukaryota</taxon>
        <taxon>Viridiplantae</taxon>
        <taxon>Streptophyta</taxon>
        <taxon>Embryophyta</taxon>
        <taxon>Tracheophyta</taxon>
        <taxon>Spermatophyta</taxon>
        <taxon>Magnoliopsida</taxon>
        <taxon>eudicotyledons</taxon>
        <taxon>Gunneridae</taxon>
        <taxon>Pentapetalae</taxon>
        <taxon>asterids</taxon>
        <taxon>campanulids</taxon>
        <taxon>Asterales</taxon>
        <taxon>Asteraceae</taxon>
        <taxon>Asteroideae</taxon>
        <taxon>Heliantheae alliance</taxon>
        <taxon>Heliantheae</taxon>
        <taxon>Helianthus</taxon>
    </lineage>
</organism>
<dbReference type="Gramene" id="mRNA:HanXRQr2_Chr09g0370051">
    <property type="protein sequence ID" value="mRNA:HanXRQr2_Chr09g0370051"/>
    <property type="gene ID" value="HanXRQr2_Chr09g0370051"/>
</dbReference>
<comment type="caution">
    <text evidence="1">The sequence shown here is derived from an EMBL/GenBank/DDBJ whole genome shotgun (WGS) entry which is preliminary data.</text>
</comment>
<proteinExistence type="predicted"/>
<evidence type="ECO:0000313" key="1">
    <source>
        <dbReference type="EMBL" id="KAF5789337.1"/>
    </source>
</evidence>
<gene>
    <name evidence="1" type="ORF">HanXRQr2_Chr09g0370051</name>
</gene>
<reference evidence="1" key="1">
    <citation type="journal article" date="2017" name="Nature">
        <title>The sunflower genome provides insights into oil metabolism, flowering and Asterid evolution.</title>
        <authorList>
            <person name="Badouin H."/>
            <person name="Gouzy J."/>
            <person name="Grassa C.J."/>
            <person name="Murat F."/>
            <person name="Staton S.E."/>
            <person name="Cottret L."/>
            <person name="Lelandais-Briere C."/>
            <person name="Owens G.L."/>
            <person name="Carrere S."/>
            <person name="Mayjonade B."/>
            <person name="Legrand L."/>
            <person name="Gill N."/>
            <person name="Kane N.C."/>
            <person name="Bowers J.E."/>
            <person name="Hubner S."/>
            <person name="Bellec A."/>
            <person name="Berard A."/>
            <person name="Berges H."/>
            <person name="Blanchet N."/>
            <person name="Boniface M.C."/>
            <person name="Brunel D."/>
            <person name="Catrice O."/>
            <person name="Chaidir N."/>
            <person name="Claudel C."/>
            <person name="Donnadieu C."/>
            <person name="Faraut T."/>
            <person name="Fievet G."/>
            <person name="Helmstetter N."/>
            <person name="King M."/>
            <person name="Knapp S.J."/>
            <person name="Lai Z."/>
            <person name="Le Paslier M.C."/>
            <person name="Lippi Y."/>
            <person name="Lorenzon L."/>
            <person name="Mandel J.R."/>
            <person name="Marage G."/>
            <person name="Marchand G."/>
            <person name="Marquand E."/>
            <person name="Bret-Mestries E."/>
            <person name="Morien E."/>
            <person name="Nambeesan S."/>
            <person name="Nguyen T."/>
            <person name="Pegot-Espagnet P."/>
            <person name="Pouilly N."/>
            <person name="Raftis F."/>
            <person name="Sallet E."/>
            <person name="Schiex T."/>
            <person name="Thomas J."/>
            <person name="Vandecasteele C."/>
            <person name="Vares D."/>
            <person name="Vear F."/>
            <person name="Vautrin S."/>
            <person name="Crespi M."/>
            <person name="Mangin B."/>
            <person name="Burke J.M."/>
            <person name="Salse J."/>
            <person name="Munos S."/>
            <person name="Vincourt P."/>
            <person name="Rieseberg L.H."/>
            <person name="Langlade N.B."/>
        </authorList>
    </citation>
    <scope>NUCLEOTIDE SEQUENCE</scope>
    <source>
        <tissue evidence="1">Leaves</tissue>
    </source>
</reference>